<sequence>MRAIAQVQHARRVILQAGNGMRANTRVQHPRRITLRAGNSMRVIAPAATHPRNIAVTLFTSSARIVVPPNQRVDQMSLEHAGEVEASIELVLVIKRFR</sequence>
<accession>A0ABZ2M0Y7</accession>
<dbReference type="EMBL" id="CP089984">
    <property type="protein sequence ID" value="WXB16866.1"/>
    <property type="molecule type" value="Genomic_DNA"/>
</dbReference>
<evidence type="ECO:0000313" key="1">
    <source>
        <dbReference type="EMBL" id="WXB16866.1"/>
    </source>
</evidence>
<keyword evidence="2" id="KW-1185">Reference proteome</keyword>
<dbReference type="Proteomes" id="UP001370348">
    <property type="component" value="Chromosome"/>
</dbReference>
<organism evidence="1 2">
    <name type="scientific">Pendulispora albinea</name>
    <dbReference type="NCBI Taxonomy" id="2741071"/>
    <lineage>
        <taxon>Bacteria</taxon>
        <taxon>Pseudomonadati</taxon>
        <taxon>Myxococcota</taxon>
        <taxon>Myxococcia</taxon>
        <taxon>Myxococcales</taxon>
        <taxon>Sorangiineae</taxon>
        <taxon>Pendulisporaceae</taxon>
        <taxon>Pendulispora</taxon>
    </lineage>
</organism>
<reference evidence="1 2" key="1">
    <citation type="submission" date="2021-12" db="EMBL/GenBank/DDBJ databases">
        <title>Discovery of the Pendulisporaceae a myxobacterial family with distinct sporulation behavior and unique specialized metabolism.</title>
        <authorList>
            <person name="Garcia R."/>
            <person name="Popoff A."/>
            <person name="Bader C.D."/>
            <person name="Loehr J."/>
            <person name="Walesch S."/>
            <person name="Walt C."/>
            <person name="Boldt J."/>
            <person name="Bunk B."/>
            <person name="Haeckl F.J.F.P.J."/>
            <person name="Gunesch A.P."/>
            <person name="Birkelbach J."/>
            <person name="Nuebel U."/>
            <person name="Pietschmann T."/>
            <person name="Bach T."/>
            <person name="Mueller R."/>
        </authorList>
    </citation>
    <scope>NUCLEOTIDE SEQUENCE [LARGE SCALE GENOMIC DNA]</scope>
    <source>
        <strain evidence="1 2">MSr11954</strain>
    </source>
</reference>
<dbReference type="RefSeq" id="WP_394826496.1">
    <property type="nucleotide sequence ID" value="NZ_CP089984.1"/>
</dbReference>
<protein>
    <submittedName>
        <fullName evidence="1">Uncharacterized protein</fullName>
    </submittedName>
</protein>
<evidence type="ECO:0000313" key="2">
    <source>
        <dbReference type="Proteomes" id="UP001370348"/>
    </source>
</evidence>
<name>A0ABZ2M0Y7_9BACT</name>
<gene>
    <name evidence="1" type="ORF">LZC94_06235</name>
</gene>
<proteinExistence type="predicted"/>